<name>A0A4D4LLJ8_STRVO</name>
<evidence type="ECO:0000313" key="2">
    <source>
        <dbReference type="EMBL" id="GDY59207.1"/>
    </source>
</evidence>
<feature type="compositionally biased region" description="Polar residues" evidence="1">
    <location>
        <begin position="113"/>
        <end position="127"/>
    </location>
</feature>
<evidence type="ECO:0000256" key="1">
    <source>
        <dbReference type="SAM" id="MobiDB-lite"/>
    </source>
</evidence>
<sequence length="127" mass="13813">MSREEVDELLADLSLPGEVFGAIIAAAVQINETRGMVPGSAASVKWHQQRRMPLGRDGVLGVAEYASLLTPTRRTRPHPHPAVLTARDGRGGARRWGRHPRSARQAPRDSYLSLGQSCCSKDSTLSE</sequence>
<dbReference type="Proteomes" id="UP000301309">
    <property type="component" value="Unassembled WGS sequence"/>
</dbReference>
<dbReference type="EMBL" id="BJHW01000002">
    <property type="protein sequence ID" value="GDY59207.1"/>
    <property type="molecule type" value="Genomic_DNA"/>
</dbReference>
<comment type="caution">
    <text evidence="2">The sequence shown here is derived from an EMBL/GenBank/DDBJ whole genome shotgun (WGS) entry which is preliminary data.</text>
</comment>
<feature type="region of interest" description="Disordered" evidence="1">
    <location>
        <begin position="70"/>
        <end position="127"/>
    </location>
</feature>
<keyword evidence="3" id="KW-1185">Reference proteome</keyword>
<feature type="compositionally biased region" description="Basic residues" evidence="1">
    <location>
        <begin position="92"/>
        <end position="102"/>
    </location>
</feature>
<protein>
    <submittedName>
        <fullName evidence="2">Uncharacterized protein</fullName>
    </submittedName>
</protein>
<gene>
    <name evidence="2" type="ORF">SVIO_098300</name>
</gene>
<dbReference type="AlphaFoldDB" id="A0A4D4LLJ8"/>
<accession>A0A4D4LLJ8</accession>
<proteinExistence type="predicted"/>
<reference evidence="2 3" key="1">
    <citation type="journal article" date="2020" name="Int. J. Syst. Evol. Microbiol.">
        <title>Reclassification of Streptomyces castelarensis and Streptomyces sporoclivatus as later heterotypic synonyms of Streptomyces antimycoticus.</title>
        <authorList>
            <person name="Komaki H."/>
            <person name="Tamura T."/>
        </authorList>
    </citation>
    <scope>NUCLEOTIDE SEQUENCE [LARGE SCALE GENOMIC DNA]</scope>
    <source>
        <strain evidence="2 3">NBRC 13459</strain>
    </source>
</reference>
<organism evidence="2 3">
    <name type="scientific">Streptomyces violaceusniger</name>
    <dbReference type="NCBI Taxonomy" id="68280"/>
    <lineage>
        <taxon>Bacteria</taxon>
        <taxon>Bacillati</taxon>
        <taxon>Actinomycetota</taxon>
        <taxon>Actinomycetes</taxon>
        <taxon>Kitasatosporales</taxon>
        <taxon>Streptomycetaceae</taxon>
        <taxon>Streptomyces</taxon>
        <taxon>Streptomyces violaceusniger group</taxon>
    </lineage>
</organism>
<evidence type="ECO:0000313" key="3">
    <source>
        <dbReference type="Proteomes" id="UP000301309"/>
    </source>
</evidence>